<keyword evidence="13" id="KW-1185">Reference proteome</keyword>
<keyword evidence="7" id="KW-0496">Mitochondrion</keyword>
<keyword evidence="6" id="KW-0406">Ion transport</keyword>
<keyword evidence="11" id="KW-1133">Transmembrane helix</keyword>
<feature type="transmembrane region" description="Helical" evidence="11">
    <location>
        <begin position="498"/>
        <end position="517"/>
    </location>
</feature>
<evidence type="ECO:0000256" key="3">
    <source>
        <dbReference type="ARBA" id="ARBA00022448"/>
    </source>
</evidence>
<gene>
    <name evidence="12" type="ORF">AALO_G00280630</name>
</gene>
<feature type="compositionally biased region" description="Pro residues" evidence="10">
    <location>
        <begin position="407"/>
        <end position="418"/>
    </location>
</feature>
<proteinExistence type="inferred from homology"/>
<evidence type="ECO:0000313" key="13">
    <source>
        <dbReference type="Proteomes" id="UP000823561"/>
    </source>
</evidence>
<reference evidence="12" key="1">
    <citation type="submission" date="2020-10" db="EMBL/GenBank/DDBJ databases">
        <title>Chromosome-scale genome assembly of the Allis shad, Alosa alosa.</title>
        <authorList>
            <person name="Margot Z."/>
            <person name="Christophe K."/>
            <person name="Cabau C."/>
            <person name="Louis A."/>
            <person name="Berthelot C."/>
            <person name="Parey E."/>
            <person name="Roest Crollius H."/>
            <person name="Montfort J."/>
            <person name="Robinson-Rechavi M."/>
            <person name="Bucao C."/>
            <person name="Bouchez O."/>
            <person name="Gislard M."/>
            <person name="Lluch J."/>
            <person name="Milhes M."/>
            <person name="Lampietro C."/>
            <person name="Lopez Roques C."/>
            <person name="Donnadieu C."/>
            <person name="Braasch I."/>
            <person name="Desvignes T."/>
            <person name="Postlethwait J."/>
            <person name="Bobe J."/>
            <person name="Guiguen Y."/>
        </authorList>
    </citation>
    <scope>NUCLEOTIDE SEQUENCE</scope>
    <source>
        <strain evidence="12">M-15738</strain>
        <tissue evidence="12">Blood</tissue>
    </source>
</reference>
<evidence type="ECO:0000256" key="11">
    <source>
        <dbReference type="SAM" id="Phobius"/>
    </source>
</evidence>
<evidence type="ECO:0000256" key="10">
    <source>
        <dbReference type="SAM" id="MobiDB-lite"/>
    </source>
</evidence>
<feature type="compositionally biased region" description="Polar residues" evidence="10">
    <location>
        <begin position="70"/>
        <end position="82"/>
    </location>
</feature>
<accession>A0AAV6FJS7</accession>
<evidence type="ECO:0000256" key="2">
    <source>
        <dbReference type="ARBA" id="ARBA00005895"/>
    </source>
</evidence>
<dbReference type="GO" id="GO:0046933">
    <property type="term" value="F:proton-transporting ATP synthase activity, rotational mechanism"/>
    <property type="evidence" value="ECO:0007669"/>
    <property type="project" value="TreeGrafter"/>
</dbReference>
<evidence type="ECO:0000313" key="12">
    <source>
        <dbReference type="EMBL" id="KAG5262935.1"/>
    </source>
</evidence>
<dbReference type="AlphaFoldDB" id="A0AAV6FJS7"/>
<evidence type="ECO:0000256" key="8">
    <source>
        <dbReference type="ARBA" id="ARBA00023136"/>
    </source>
</evidence>
<keyword evidence="5" id="KW-0375">Hydrogen ion transport</keyword>
<keyword evidence="9" id="KW-0066">ATP synthesis</keyword>
<sequence>MTGKQKGNVVGELCPYCGRTFKRLKTHLNHCKMAPAVASPKSADTLSEDALLKAVVVKSKKKTTAAATSRDQLSSSSQGKTESLSDLKTKNRNKKLVKPAEPITSTPLASPQTTNPASDSLSEDTGQIKRKWPGRSKQETEKEKLSAVLMETGRISLPKATALGKITLAANVLKGSTGGGEQREVTKATKLKNAAKSKASLRLPVEENGLAVPLTTAMASVQERTHKALHKPHTENDQHFNPSHLKPQIQTHFQEEVKASWQGRGKDLLSVKVPDSDVSYTYKVKTSVWDHIKGGLLSRKYGVPMTASLVGTKPQVGNGTTALTISLPQSVMNPQKAASLEGPFMKCADSSKPPQVTLLASQSDALSSNPRSLEWMSTVTAGYHGMEVYRPPGRLAQGHEQYWMKPSPAPLPPTPLPVPEVLGGSKRPQGPSSSLNSGGQAFSLSIVPLAERRFGDVTLNELLPWLADRTPQSPKEGLAILKNGWQWYYRRYIDVRKGGIGGVGMLIAGYCVLSYVWSYPHLTVAPTSGPRLKCP</sequence>
<organism evidence="12 13">
    <name type="scientific">Alosa alosa</name>
    <name type="common">allis shad</name>
    <dbReference type="NCBI Taxonomy" id="278164"/>
    <lineage>
        <taxon>Eukaryota</taxon>
        <taxon>Metazoa</taxon>
        <taxon>Chordata</taxon>
        <taxon>Craniata</taxon>
        <taxon>Vertebrata</taxon>
        <taxon>Euteleostomi</taxon>
        <taxon>Actinopterygii</taxon>
        <taxon>Neopterygii</taxon>
        <taxon>Teleostei</taxon>
        <taxon>Clupei</taxon>
        <taxon>Clupeiformes</taxon>
        <taxon>Clupeoidei</taxon>
        <taxon>Clupeidae</taxon>
        <taxon>Alosa</taxon>
    </lineage>
</organism>
<feature type="region of interest" description="Disordered" evidence="10">
    <location>
        <begin position="406"/>
        <end position="437"/>
    </location>
</feature>
<keyword evidence="8 11" id="KW-0472">Membrane</keyword>
<dbReference type="Proteomes" id="UP000823561">
    <property type="component" value="Chromosome 22"/>
</dbReference>
<evidence type="ECO:0008006" key="14">
    <source>
        <dbReference type="Google" id="ProtNLM"/>
    </source>
</evidence>
<comment type="similarity">
    <text evidence="2">Belongs to the ATPase F chain family.</text>
</comment>
<dbReference type="InterPro" id="IPR019344">
    <property type="entry name" value="F1F0-ATPsyn_F_prd"/>
</dbReference>
<evidence type="ECO:0000256" key="5">
    <source>
        <dbReference type="ARBA" id="ARBA00022781"/>
    </source>
</evidence>
<keyword evidence="4" id="KW-0138">CF(0)</keyword>
<comment type="subcellular location">
    <subcellularLocation>
        <location evidence="1">Mitochondrion membrane</location>
    </subcellularLocation>
</comment>
<dbReference type="EMBL" id="JADWDJ010000022">
    <property type="protein sequence ID" value="KAG5262935.1"/>
    <property type="molecule type" value="Genomic_DNA"/>
</dbReference>
<dbReference type="GO" id="GO:0045259">
    <property type="term" value="C:proton-transporting ATP synthase complex"/>
    <property type="evidence" value="ECO:0007669"/>
    <property type="project" value="UniProtKB-KW"/>
</dbReference>
<dbReference type="PANTHER" id="PTHR13080:SF13">
    <property type="entry name" value="ATP SYNTHASE SUBUNIT F, MITOCHONDRIAL"/>
    <property type="match status" value="1"/>
</dbReference>
<evidence type="ECO:0000256" key="6">
    <source>
        <dbReference type="ARBA" id="ARBA00023065"/>
    </source>
</evidence>
<dbReference type="GO" id="GO:0042776">
    <property type="term" value="P:proton motive force-driven mitochondrial ATP synthesis"/>
    <property type="evidence" value="ECO:0007669"/>
    <property type="project" value="TreeGrafter"/>
</dbReference>
<keyword evidence="3" id="KW-0813">Transport</keyword>
<evidence type="ECO:0000256" key="7">
    <source>
        <dbReference type="ARBA" id="ARBA00023128"/>
    </source>
</evidence>
<comment type="caution">
    <text evidence="12">The sequence shown here is derived from an EMBL/GenBank/DDBJ whole genome shotgun (WGS) entry which is preliminary data.</text>
</comment>
<evidence type="ECO:0000256" key="9">
    <source>
        <dbReference type="ARBA" id="ARBA00023310"/>
    </source>
</evidence>
<evidence type="ECO:0000256" key="4">
    <source>
        <dbReference type="ARBA" id="ARBA00022547"/>
    </source>
</evidence>
<dbReference type="PANTHER" id="PTHR13080">
    <property type="entry name" value="ATP SYNTHASE F CHAIN, MITOCHONDRIAL-RELATED"/>
    <property type="match status" value="1"/>
</dbReference>
<dbReference type="GO" id="GO:0031966">
    <property type="term" value="C:mitochondrial membrane"/>
    <property type="evidence" value="ECO:0007669"/>
    <property type="project" value="UniProtKB-SubCell"/>
</dbReference>
<feature type="compositionally biased region" description="Polar residues" evidence="10">
    <location>
        <begin position="103"/>
        <end position="125"/>
    </location>
</feature>
<keyword evidence="11" id="KW-0812">Transmembrane</keyword>
<protein>
    <recommendedName>
        <fullName evidence="14">ATP synthase subunit f, mitochondrial</fullName>
    </recommendedName>
</protein>
<feature type="region of interest" description="Disordered" evidence="10">
    <location>
        <begin position="59"/>
        <end position="142"/>
    </location>
</feature>
<evidence type="ECO:0000256" key="1">
    <source>
        <dbReference type="ARBA" id="ARBA00004325"/>
    </source>
</evidence>
<name>A0AAV6FJS7_9TELE</name>